<feature type="transmembrane region" description="Helical" evidence="1">
    <location>
        <begin position="126"/>
        <end position="143"/>
    </location>
</feature>
<evidence type="ECO:0000256" key="1">
    <source>
        <dbReference type="SAM" id="Phobius"/>
    </source>
</evidence>
<dbReference type="Proteomes" id="UP000051220">
    <property type="component" value="Unassembled WGS sequence"/>
</dbReference>
<sequence length="151" mass="16855">MNPTSIDPRPFWIRWRSRDWAFFLLQIFLGFRFLCAGLGKFQGPQGLSFQHFYSQVRPALSQPFLEKTFLPAWSVQLYLGTLPYAEILLGAGILVAGKNRGPLLFAGFLYVSLAFGQMLIGGHTTVADIGIHLGLVVAALLLVDQEQEAKR</sequence>
<evidence type="ECO:0000313" key="3">
    <source>
        <dbReference type="Proteomes" id="UP000051220"/>
    </source>
</evidence>
<organism evidence="2 3">
    <name type="scientific">Verrucomicrobia subdivision 6 bacterium BACL9 MAG-120924-bin69</name>
    <dbReference type="NCBI Taxonomy" id="1655635"/>
    <lineage>
        <taxon>Bacteria</taxon>
        <taxon>Pseudomonadati</taxon>
        <taxon>Verrucomicrobiota</taxon>
        <taxon>Verrucomicrobiia</taxon>
        <taxon>Verrucomicrobiales</taxon>
        <taxon>Verrucomicrobia subdivision 6</taxon>
    </lineage>
</organism>
<protein>
    <recommendedName>
        <fullName evidence="4">DoxX family protein</fullName>
    </recommendedName>
</protein>
<feature type="transmembrane region" description="Helical" evidence="1">
    <location>
        <begin position="103"/>
        <end position="120"/>
    </location>
</feature>
<gene>
    <name evidence="2" type="ORF">ABS33_04805</name>
</gene>
<keyword evidence="1" id="KW-0472">Membrane</keyword>
<accession>A0A0R2XBR4</accession>
<keyword evidence="1" id="KW-0812">Transmembrane</keyword>
<reference evidence="2 3" key="1">
    <citation type="submission" date="2015-10" db="EMBL/GenBank/DDBJ databases">
        <title>Metagenome-Assembled Genomes uncover a global brackish microbiome.</title>
        <authorList>
            <person name="Hugerth L.W."/>
            <person name="Larsson J."/>
            <person name="Alneberg J."/>
            <person name="Lindh M.V."/>
            <person name="Legrand C."/>
            <person name="Pinhassi J."/>
            <person name="Andersson A.F."/>
        </authorList>
    </citation>
    <scope>NUCLEOTIDE SEQUENCE [LARGE SCALE GENOMIC DNA]</scope>
    <source>
        <strain evidence="2">BACL9 MAG-120924-bin69</strain>
    </source>
</reference>
<evidence type="ECO:0008006" key="4">
    <source>
        <dbReference type="Google" id="ProtNLM"/>
    </source>
</evidence>
<evidence type="ECO:0000313" key="2">
    <source>
        <dbReference type="EMBL" id="KRP33399.1"/>
    </source>
</evidence>
<feature type="transmembrane region" description="Helical" evidence="1">
    <location>
        <begin position="20"/>
        <end position="39"/>
    </location>
</feature>
<proteinExistence type="predicted"/>
<name>A0A0R2XBR4_9BACT</name>
<comment type="caution">
    <text evidence="2">The sequence shown here is derived from an EMBL/GenBank/DDBJ whole genome shotgun (WGS) entry which is preliminary data.</text>
</comment>
<dbReference type="EMBL" id="LIDN01000145">
    <property type="protein sequence ID" value="KRP33399.1"/>
    <property type="molecule type" value="Genomic_DNA"/>
</dbReference>
<dbReference type="AlphaFoldDB" id="A0A0R2XBR4"/>
<feature type="transmembrane region" description="Helical" evidence="1">
    <location>
        <begin position="75"/>
        <end position="96"/>
    </location>
</feature>
<keyword evidence="1" id="KW-1133">Transmembrane helix</keyword>